<accession>A0AAX4PJ61</accession>
<feature type="compositionally biased region" description="Low complexity" evidence="2">
    <location>
        <begin position="1067"/>
        <end position="1081"/>
    </location>
</feature>
<feature type="compositionally biased region" description="Low complexity" evidence="2">
    <location>
        <begin position="370"/>
        <end position="379"/>
    </location>
</feature>
<feature type="region of interest" description="Disordered" evidence="2">
    <location>
        <begin position="19"/>
        <end position="235"/>
    </location>
</feature>
<feature type="compositionally biased region" description="Low complexity" evidence="2">
    <location>
        <begin position="902"/>
        <end position="911"/>
    </location>
</feature>
<feature type="compositionally biased region" description="Basic residues" evidence="2">
    <location>
        <begin position="595"/>
        <end position="609"/>
    </location>
</feature>
<feature type="region of interest" description="Disordered" evidence="2">
    <location>
        <begin position="657"/>
        <end position="727"/>
    </location>
</feature>
<feature type="compositionally biased region" description="Basic and acidic residues" evidence="2">
    <location>
        <begin position="403"/>
        <end position="415"/>
    </location>
</feature>
<feature type="compositionally biased region" description="Low complexity" evidence="2">
    <location>
        <begin position="1527"/>
        <end position="1545"/>
    </location>
</feature>
<feature type="compositionally biased region" description="Low complexity" evidence="2">
    <location>
        <begin position="698"/>
        <end position="710"/>
    </location>
</feature>
<feature type="compositionally biased region" description="Basic and acidic residues" evidence="2">
    <location>
        <begin position="357"/>
        <end position="367"/>
    </location>
</feature>
<feature type="region of interest" description="Disordered" evidence="2">
    <location>
        <begin position="1127"/>
        <end position="1187"/>
    </location>
</feature>
<protein>
    <submittedName>
        <fullName evidence="3">Uncharacterized protein</fullName>
    </submittedName>
</protein>
<evidence type="ECO:0000313" key="3">
    <source>
        <dbReference type="EMBL" id="WZN65927.1"/>
    </source>
</evidence>
<evidence type="ECO:0000256" key="2">
    <source>
        <dbReference type="SAM" id="MobiDB-lite"/>
    </source>
</evidence>
<reference evidence="3 4" key="1">
    <citation type="submission" date="2024-03" db="EMBL/GenBank/DDBJ databases">
        <title>Complete genome sequence of the green alga Chloropicon roscoffensis RCC1871.</title>
        <authorList>
            <person name="Lemieux C."/>
            <person name="Pombert J.-F."/>
            <person name="Otis C."/>
            <person name="Turmel M."/>
        </authorList>
    </citation>
    <scope>NUCLEOTIDE SEQUENCE [LARGE SCALE GENOMIC DNA]</scope>
    <source>
        <strain evidence="3 4">RCC1871</strain>
    </source>
</reference>
<feature type="region of interest" description="Disordered" evidence="2">
    <location>
        <begin position="1397"/>
        <end position="1429"/>
    </location>
</feature>
<feature type="region of interest" description="Disordered" evidence="2">
    <location>
        <begin position="1568"/>
        <end position="1592"/>
    </location>
</feature>
<dbReference type="Proteomes" id="UP001472866">
    <property type="component" value="Chromosome 13"/>
</dbReference>
<feature type="compositionally biased region" description="Polar residues" evidence="2">
    <location>
        <begin position="1332"/>
        <end position="1349"/>
    </location>
</feature>
<keyword evidence="4" id="KW-1185">Reference proteome</keyword>
<feature type="region of interest" description="Disordered" evidence="2">
    <location>
        <begin position="932"/>
        <end position="1033"/>
    </location>
</feature>
<proteinExistence type="predicted"/>
<gene>
    <name evidence="3" type="ORF">HKI87_13g74890</name>
</gene>
<organism evidence="3 4">
    <name type="scientific">Chloropicon roscoffensis</name>
    <dbReference type="NCBI Taxonomy" id="1461544"/>
    <lineage>
        <taxon>Eukaryota</taxon>
        <taxon>Viridiplantae</taxon>
        <taxon>Chlorophyta</taxon>
        <taxon>Chloropicophyceae</taxon>
        <taxon>Chloropicales</taxon>
        <taxon>Chloropicaceae</taxon>
        <taxon>Chloropicon</taxon>
    </lineage>
</organism>
<keyword evidence="1" id="KW-0175">Coiled coil</keyword>
<feature type="region of interest" description="Disordered" evidence="2">
    <location>
        <begin position="1621"/>
        <end position="1647"/>
    </location>
</feature>
<feature type="compositionally biased region" description="Acidic residues" evidence="2">
    <location>
        <begin position="665"/>
        <end position="680"/>
    </location>
</feature>
<feature type="compositionally biased region" description="Low complexity" evidence="2">
    <location>
        <begin position="1405"/>
        <end position="1422"/>
    </location>
</feature>
<feature type="region of interest" description="Disordered" evidence="2">
    <location>
        <begin position="806"/>
        <end position="843"/>
    </location>
</feature>
<feature type="region of interest" description="Disordered" evidence="2">
    <location>
        <begin position="855"/>
        <end position="915"/>
    </location>
</feature>
<feature type="coiled-coil region" evidence="1">
    <location>
        <begin position="749"/>
        <end position="795"/>
    </location>
</feature>
<feature type="compositionally biased region" description="Low complexity" evidence="2">
    <location>
        <begin position="574"/>
        <end position="584"/>
    </location>
</feature>
<name>A0AAX4PJ61_9CHLO</name>
<feature type="compositionally biased region" description="Polar residues" evidence="2">
    <location>
        <begin position="868"/>
        <end position="889"/>
    </location>
</feature>
<feature type="compositionally biased region" description="Basic residues" evidence="2">
    <location>
        <begin position="688"/>
        <end position="697"/>
    </location>
</feature>
<feature type="region of interest" description="Disordered" evidence="2">
    <location>
        <begin position="1056"/>
        <end position="1106"/>
    </location>
</feature>
<feature type="compositionally biased region" description="Basic and acidic residues" evidence="2">
    <location>
        <begin position="103"/>
        <end position="126"/>
    </location>
</feature>
<feature type="compositionally biased region" description="Low complexity" evidence="2">
    <location>
        <begin position="950"/>
        <end position="965"/>
    </location>
</feature>
<feature type="compositionally biased region" description="Acidic residues" evidence="2">
    <location>
        <begin position="1568"/>
        <end position="1580"/>
    </location>
</feature>
<feature type="region of interest" description="Disordered" evidence="2">
    <location>
        <begin position="1331"/>
        <end position="1373"/>
    </location>
</feature>
<feature type="compositionally biased region" description="Basic and acidic residues" evidence="2">
    <location>
        <begin position="308"/>
        <end position="332"/>
    </location>
</feature>
<feature type="compositionally biased region" description="Basic and acidic residues" evidence="2">
    <location>
        <begin position="22"/>
        <end position="38"/>
    </location>
</feature>
<evidence type="ECO:0000256" key="1">
    <source>
        <dbReference type="SAM" id="Coils"/>
    </source>
</evidence>
<dbReference type="EMBL" id="CP151513">
    <property type="protein sequence ID" value="WZN65927.1"/>
    <property type="molecule type" value="Genomic_DNA"/>
</dbReference>
<sequence length="1822" mass="197346">MDVAKPYMVVAKRPFSPTVHLGAKDDRQEVTEQVHDGEQLDLPKSAPSSGYHSVPVSLHPDKVPAEQNHFKVQKLVVSLEKKKSTTKKPKSSGARPLQISYSVDKDKVEQQKRERERLRMVSKRREEEEEAARRAAQKRKARPPAVAEHGVQTETPRGPGPGSSLDRRQDQQKRASTSTKTHHQVPPFPSSSDKRKRPSSAGAGAGEKEKLSLSKGGITVFKQRSHRPQPFFKKAAAAAAASSSSSAGVDRAATRSPTTILAPLAPKRLPMAPKIALRELAKEKELLEKRAEDEVKRKQAVAGLLRRVREDIAKSHQRRRDDLESKCKESTERVSAVSALLREAGTGKQRSPLKPKSLNEPRQEARRTSARAASGSKARVPAAKKNSEKTLEELLDETVAEGEPSRAQKKERDYPKPWQKAMKRREPSEAEQTGDGQVAEQGGQAKESKAGASSSVRGDLYDILGEPEVSGVAGETDPKRAEVLEFMRKKRAEVAKALKEESDREEEKRLLMRTVHREYGEHSKQMAKDLATHHKDFIAKTEKKLKDRPGWVFDFAGVPYEDDEREESGEEDGGPAPEAAAEAAAAEEEAEAPKPRKVKLVKIPKKPRRTSAAPKAALAGAAIKSTVKALATPPKPTKKKKALAAVKARAVAEIGRVKPGRAADASEDEEDVVAAEDVETEAAVPTKKAVKKKKKAALSKAKAAAALGGKPKPKKAKAGGKVQGKKLDKMQQEINELKGIATLGESAMLAKLNEVAQRLHSKLQALEEGDGAQEVDATREDLVEMSRELDQAVSDYDSEFAFSPHITPLSSRMSSPARLSPRGSPLGGLAAAAREEEERDLDALQEDLALAAEREAEEAMLATEALHQQLQGATTFDSDSPTQSPSSARSPLWSPARTLSPSGSIEESISGVMSPKERVEADLVTNVVSLLVPSDQEVRSPTHSARHTPAKSPMASPMAAGGSSSRKTTPRKQTPGKAKSPSRSARKIEFDDAAATASKKKSPFGDGLGDGHFDLPAHGFLGGGRAVTRREDDASADVLPTAADEFSIIDVYAKKNASPPKPEVGEPPEAAAAVEAAAEQPEAPEEPESPIKAVQDAVLASPKQALSPSAISLSVAEAVAKPVEISIEVPSLPTAPPRVQLEDGSSQTPPQAAEAEASPEEAALKPRSRTPSPGKKEQQKRVKIPSQATALAGQLKAELARFTSLSDMTDHLTKLEQKIEVVQLMKESTGQADDSAKQIKDMMAGIYEQQRDLTEEMKQAIATQSSAFVEKLRDTAAVQGNFYTETLKYTAKEMAEIMSKESSKSLEQICATFEEKLGEYASIQRQMKDSLETATKSVESLSRQQSPMQTAPPRSPMLLPTLSASGLHDGEHSHQSIVPEYTQDFESEVEVSQVSIKGVGGGGASAHSSPRRSSGAARAAGGTDSEAVSEVEEQIFAAATPTAAAARGGEDDGGEVTEEILEDVEMEESVVELEESVVEMEESLAQVDTEMDDGEMMVSEAAASVTEEVEEIEAEEEEEVEEGEEGAAGSESFHSSTGLVVSLELPGEEEEEILEEEEIIEEEIAEEISFPVEEEVEEEVEATRQEASLPPIPGAFSVAGGDEEEEDISDFIFADNKAAEEEADLAAAEPEQPEPRPAPSEEEEGQGMININDFGYSMRYVDKVLERLDLTDVLRSLEEESDPIPTDHFFKIEEEATILSDPEYIYHKLIFDAVNEVLLNRINDGPTTTTRGDLDLESAKAEVKLRVGAMVKFGLRNFDAGQELEKIQELETEDEIKVFGELESFFRDTRQELVDGVLDHVLGDTVRVLGVLEMMETTGTTD</sequence>
<feature type="compositionally biased region" description="Acidic residues" evidence="2">
    <location>
        <begin position="1507"/>
        <end position="1525"/>
    </location>
</feature>
<feature type="compositionally biased region" description="Acidic residues" evidence="2">
    <location>
        <begin position="560"/>
        <end position="573"/>
    </location>
</feature>
<feature type="region of interest" description="Disordered" evidence="2">
    <location>
        <begin position="1507"/>
        <end position="1553"/>
    </location>
</feature>
<evidence type="ECO:0000313" key="4">
    <source>
        <dbReference type="Proteomes" id="UP001472866"/>
    </source>
</evidence>
<feature type="region of interest" description="Disordered" evidence="2">
    <location>
        <begin position="559"/>
        <end position="618"/>
    </location>
</feature>
<feature type="region of interest" description="Disordered" evidence="2">
    <location>
        <begin position="308"/>
        <end position="459"/>
    </location>
</feature>